<comment type="caution">
    <text evidence="1">The sequence shown here is derived from an EMBL/GenBank/DDBJ whole genome shotgun (WGS) entry which is preliminary data.</text>
</comment>
<protein>
    <submittedName>
        <fullName evidence="1">Uncharacterized protein</fullName>
    </submittedName>
</protein>
<dbReference type="AlphaFoldDB" id="A0A3M7S5J1"/>
<accession>A0A3M7S5J1</accession>
<evidence type="ECO:0000313" key="1">
    <source>
        <dbReference type="EMBL" id="RNA30868.1"/>
    </source>
</evidence>
<organism evidence="1 2">
    <name type="scientific">Brachionus plicatilis</name>
    <name type="common">Marine rotifer</name>
    <name type="synonym">Brachionus muelleri</name>
    <dbReference type="NCBI Taxonomy" id="10195"/>
    <lineage>
        <taxon>Eukaryota</taxon>
        <taxon>Metazoa</taxon>
        <taxon>Spiralia</taxon>
        <taxon>Gnathifera</taxon>
        <taxon>Rotifera</taxon>
        <taxon>Eurotatoria</taxon>
        <taxon>Monogononta</taxon>
        <taxon>Pseudotrocha</taxon>
        <taxon>Ploima</taxon>
        <taxon>Brachionidae</taxon>
        <taxon>Brachionus</taxon>
    </lineage>
</organism>
<dbReference type="EMBL" id="REGN01002032">
    <property type="protein sequence ID" value="RNA30868.1"/>
    <property type="molecule type" value="Genomic_DNA"/>
</dbReference>
<keyword evidence="2" id="KW-1185">Reference proteome</keyword>
<reference evidence="1 2" key="1">
    <citation type="journal article" date="2018" name="Sci. Rep.">
        <title>Genomic signatures of local adaptation to the degree of environmental predictability in rotifers.</title>
        <authorList>
            <person name="Franch-Gras L."/>
            <person name="Hahn C."/>
            <person name="Garcia-Roger E.M."/>
            <person name="Carmona M.J."/>
            <person name="Serra M."/>
            <person name="Gomez A."/>
        </authorList>
    </citation>
    <scope>NUCLEOTIDE SEQUENCE [LARGE SCALE GENOMIC DNA]</scope>
    <source>
        <strain evidence="1">HYR1</strain>
    </source>
</reference>
<dbReference type="Proteomes" id="UP000276133">
    <property type="component" value="Unassembled WGS sequence"/>
</dbReference>
<gene>
    <name evidence="1" type="ORF">BpHYR1_001241</name>
</gene>
<proteinExistence type="predicted"/>
<evidence type="ECO:0000313" key="2">
    <source>
        <dbReference type="Proteomes" id="UP000276133"/>
    </source>
</evidence>
<sequence length="103" mass="12302">MDYRNPFFNRKVLAIANLKYTQNIAFLVRNWIRLKILELKALKLYISIFIQLKIQSNFNLDPKNFNAKFNLILHFGKTENHLLQNANVKCRHLESLIRICIQN</sequence>
<name>A0A3M7S5J1_BRAPC</name>